<keyword evidence="2" id="KW-1185">Reference proteome</keyword>
<evidence type="ECO:0000313" key="2">
    <source>
        <dbReference type="Proteomes" id="UP001304467"/>
    </source>
</evidence>
<proteinExistence type="predicted"/>
<evidence type="ECO:0008006" key="3">
    <source>
        <dbReference type="Google" id="ProtNLM"/>
    </source>
</evidence>
<reference evidence="1 2" key="1">
    <citation type="journal article" date="2023" name="Front. Microbiol.">
        <title>Genomic analyses of Burkholderia respiratory isolates indicates two evolutionarily distinct B. anthina clades.</title>
        <authorList>
            <person name="Pham A."/>
            <person name="Volmer J.G."/>
            <person name="Chambers D.C."/>
            <person name="Smith D.J."/>
            <person name="Reid D.W."/>
            <person name="Burr L."/>
            <person name="Wells T.J."/>
        </authorList>
    </citation>
    <scope>NUCLEOTIDE SEQUENCE [LARGE SCALE GENOMIC DNA]</scope>
    <source>
        <strain evidence="1 2">BCCIQ07A</strain>
    </source>
</reference>
<dbReference type="RefSeq" id="WP_218828248.1">
    <property type="nucleotide sequence ID" value="NZ_JAWRKY010000022.1"/>
</dbReference>
<protein>
    <recommendedName>
        <fullName evidence="3">Competence protein</fullName>
    </recommendedName>
</protein>
<organism evidence="1 2">
    <name type="scientific">Burkholderia anthinoferrum</name>
    <dbReference type="NCBI Taxonomy" id="3090833"/>
    <lineage>
        <taxon>Bacteria</taxon>
        <taxon>Pseudomonadati</taxon>
        <taxon>Pseudomonadota</taxon>
        <taxon>Betaproteobacteria</taxon>
        <taxon>Burkholderiales</taxon>
        <taxon>Burkholderiaceae</taxon>
        <taxon>Burkholderia</taxon>
    </lineage>
</organism>
<sequence length="206" mass="23868">MLTSVIPVENVKHWRHKAGDCDSWSEPEGPWHLGWKEAFPEDCREIGLIDPMTGERHRADVLCGAGTPHATVLELQYSPISEDERAARETFYRRDHRMFWLVHVHDSSSSFTGWSFAASMDWQSRPVDIDGRRFAVMQWFGRSKQFIEKWKRATAHVFFECQDRIFFLAGDALTRRITGGTPLKRGQYALCHLTREEFIRAVQGAN</sequence>
<gene>
    <name evidence="1" type="ORF">SB593_23090</name>
</gene>
<accession>A0ABU5WSS4</accession>
<dbReference type="Proteomes" id="UP001304467">
    <property type="component" value="Unassembled WGS sequence"/>
</dbReference>
<dbReference type="EMBL" id="JAWRLE010000041">
    <property type="protein sequence ID" value="MEB2581835.1"/>
    <property type="molecule type" value="Genomic_DNA"/>
</dbReference>
<comment type="caution">
    <text evidence="1">The sequence shown here is derived from an EMBL/GenBank/DDBJ whole genome shotgun (WGS) entry which is preliminary data.</text>
</comment>
<name>A0ABU5WSS4_9BURK</name>
<evidence type="ECO:0000313" key="1">
    <source>
        <dbReference type="EMBL" id="MEB2581835.1"/>
    </source>
</evidence>